<dbReference type="EMBL" id="BLEX01000011">
    <property type="protein sequence ID" value="GEU19903.1"/>
    <property type="molecule type" value="Genomic_DNA"/>
</dbReference>
<sequence>MSKFAPLLEPITLSNGITLANRFVLSPMTTNSSTKEGHITEEDIRYAKRRANSAGLQVTGAAYIEPYGQLFEYGFNISDDACIPGLRKVAQAMKQEGNKAIIQLAHAGRFSNTAIMNYGEVYGPSPMTLHSPIKHDVLEMSVEKIHDVIQQYADATSRAIQAGFDGVEISVAQRLLIQTFFSTFSNQRHDQYGVDSLENRARFGLEVMQAVQKVIDEEAPSDFIFGYRATPEETRGSDLGYTVDEFNQHLDWVMEVANIHYVAIASWGRNIYQNKTRTPGDNYGRRVNQVVYEYLNGHVPLIASGGINTPETALDALNNADMVGMSSPFVTEPDFVHKLAEGREDDIDLHVHPDELDELAIPHAAFKDIVQMMDYGEGLQKKTRDELRKLEKNYDEE</sequence>
<dbReference type="GO" id="GO:0016491">
    <property type="term" value="F:oxidoreductase activity"/>
    <property type="evidence" value="ECO:0007669"/>
    <property type="project" value="UniProtKB-KW"/>
</dbReference>
<organism evidence="4">
    <name type="scientific">Bacillus anthracis</name>
    <name type="common">anthrax bacterium</name>
    <dbReference type="NCBI Taxonomy" id="1392"/>
    <lineage>
        <taxon>Bacteria</taxon>
        <taxon>Bacillati</taxon>
        <taxon>Bacillota</taxon>
        <taxon>Bacilli</taxon>
        <taxon>Bacillales</taxon>
        <taxon>Bacillaceae</taxon>
        <taxon>Bacillus</taxon>
        <taxon>Bacillus cereus group</taxon>
    </lineage>
</organism>
<dbReference type="Gene3D" id="3.20.20.70">
    <property type="entry name" value="Aldolase class I"/>
    <property type="match status" value="1"/>
</dbReference>
<evidence type="ECO:0000259" key="3">
    <source>
        <dbReference type="Pfam" id="PF00724"/>
    </source>
</evidence>
<keyword evidence="2" id="KW-0560">Oxidoreductase</keyword>
<reference evidence="4" key="1">
    <citation type="submission" date="2019-12" db="EMBL/GenBank/DDBJ databases">
        <title>Epidemiological and comparative genomic analysis of Bacillus anthracis isolated from northern Vietnam.</title>
        <authorList>
            <person name="Hoang T.T.H."/>
            <person name="Dang D.A."/>
            <person name="Pham M.H."/>
            <person name="Luong M.H."/>
            <person name="Tran N.D."/>
            <person name="Nguyen T.H."/>
            <person name="Nguyen T.T."/>
            <person name="Inoue S."/>
            <person name="Morikawa S."/>
            <person name="Okutani A."/>
        </authorList>
    </citation>
    <scope>NUCLEOTIDE SEQUENCE</scope>
    <source>
        <strain evidence="4">LamDB</strain>
    </source>
</reference>
<keyword evidence="1" id="KW-0285">Flavoprotein</keyword>
<dbReference type="CDD" id="cd04735">
    <property type="entry name" value="OYE_like_4_FMN"/>
    <property type="match status" value="1"/>
</dbReference>
<evidence type="ECO:0000313" key="4">
    <source>
        <dbReference type="EMBL" id="GEU19903.1"/>
    </source>
</evidence>
<protein>
    <submittedName>
        <fullName evidence="4">NADH-dependent flavin oxidoreductase</fullName>
    </submittedName>
</protein>
<dbReference type="PANTHER" id="PTHR43656">
    <property type="entry name" value="BINDING OXIDOREDUCTASE, PUTATIVE (AFU_ORTHOLOGUE AFUA_2G08260)-RELATED"/>
    <property type="match status" value="1"/>
</dbReference>
<comment type="caution">
    <text evidence="4">The sequence shown here is derived from an EMBL/GenBank/DDBJ whole genome shotgun (WGS) entry which is preliminary data.</text>
</comment>
<dbReference type="InterPro" id="IPR051799">
    <property type="entry name" value="NADH_flavin_oxidoreductase"/>
</dbReference>
<proteinExistence type="predicted"/>
<dbReference type="AlphaFoldDB" id="A0A640N1G1"/>
<reference evidence="4" key="2">
    <citation type="submission" date="2019-12" db="EMBL/GenBank/DDBJ databases">
        <authorList>
            <person name="Hoang T.H.H."/>
            <person name="Okutani A."/>
        </authorList>
    </citation>
    <scope>NUCLEOTIDE SEQUENCE</scope>
    <source>
        <strain evidence="4">LamDB</strain>
    </source>
</reference>
<feature type="domain" description="NADH:flavin oxidoreductase/NADH oxidase N-terminal" evidence="3">
    <location>
        <begin position="7"/>
        <end position="345"/>
    </location>
</feature>
<gene>
    <name evidence="4" type="ORF">LamDB_51390</name>
</gene>
<dbReference type="GO" id="GO:0010181">
    <property type="term" value="F:FMN binding"/>
    <property type="evidence" value="ECO:0007669"/>
    <property type="project" value="InterPro"/>
</dbReference>
<name>A0A640N1G1_BACAN</name>
<accession>A0A640N1G1</accession>
<dbReference type="PANTHER" id="PTHR43656:SF2">
    <property type="entry name" value="BINDING OXIDOREDUCTASE, PUTATIVE (AFU_ORTHOLOGUE AFUA_2G08260)-RELATED"/>
    <property type="match status" value="1"/>
</dbReference>
<dbReference type="InterPro" id="IPR013785">
    <property type="entry name" value="Aldolase_TIM"/>
</dbReference>
<dbReference type="SUPFAM" id="SSF51395">
    <property type="entry name" value="FMN-linked oxidoreductases"/>
    <property type="match status" value="1"/>
</dbReference>
<dbReference type="InterPro" id="IPR001155">
    <property type="entry name" value="OxRdtase_FMN_N"/>
</dbReference>
<evidence type="ECO:0000256" key="2">
    <source>
        <dbReference type="ARBA" id="ARBA00023002"/>
    </source>
</evidence>
<dbReference type="Pfam" id="PF00724">
    <property type="entry name" value="Oxidored_FMN"/>
    <property type="match status" value="1"/>
</dbReference>
<evidence type="ECO:0000256" key="1">
    <source>
        <dbReference type="ARBA" id="ARBA00022630"/>
    </source>
</evidence>